<evidence type="ECO:0000313" key="3">
    <source>
        <dbReference type="Proteomes" id="UP001432168"/>
    </source>
</evidence>
<reference evidence="2" key="1">
    <citation type="submission" date="2022-10" db="EMBL/GenBank/DDBJ databases">
        <title>The complete genomes of actinobacterial strains from the NBC collection.</title>
        <authorList>
            <person name="Joergensen T.S."/>
            <person name="Alvarez Arevalo M."/>
            <person name="Sterndorff E.B."/>
            <person name="Faurdal D."/>
            <person name="Vuksanovic O."/>
            <person name="Mourched A.-S."/>
            <person name="Charusanti P."/>
            <person name="Shaw S."/>
            <person name="Blin K."/>
            <person name="Weber T."/>
        </authorList>
    </citation>
    <scope>NUCLEOTIDE SEQUENCE</scope>
    <source>
        <strain evidence="2">NBC_00686</strain>
    </source>
</reference>
<gene>
    <name evidence="2" type="ORF">OG929_00470</name>
</gene>
<evidence type="ECO:0000256" key="1">
    <source>
        <dbReference type="SAM" id="MobiDB-lite"/>
    </source>
</evidence>
<keyword evidence="3" id="KW-1185">Reference proteome</keyword>
<name>A0ABZ1WMA4_9ACTN</name>
<sequence>MTGVPAVGDRAPGAVSSRRPDSAQSSGANKTGPPHGSLLATELPAAILAWMVGVRIKVVVQWLQIAAEASLHFWALGYVPAAESIGSTTPLRSPVHRLR</sequence>
<dbReference type="Proteomes" id="UP001432168">
    <property type="component" value="Chromosome"/>
</dbReference>
<dbReference type="RefSeq" id="WP_329256903.1">
    <property type="nucleotide sequence ID" value="NZ_CP109011.1"/>
</dbReference>
<protein>
    <submittedName>
        <fullName evidence="2">Uncharacterized protein</fullName>
    </submittedName>
</protein>
<evidence type="ECO:0000313" key="2">
    <source>
        <dbReference type="EMBL" id="WUT40834.1"/>
    </source>
</evidence>
<accession>A0ABZ1WMA4</accession>
<feature type="region of interest" description="Disordered" evidence="1">
    <location>
        <begin position="1"/>
        <end position="36"/>
    </location>
</feature>
<dbReference type="EMBL" id="CP109011">
    <property type="protein sequence ID" value="WUT40834.1"/>
    <property type="molecule type" value="Genomic_DNA"/>
</dbReference>
<organism evidence="2 3">
    <name type="scientific">Streptomyces pseudovenezuelae</name>
    <dbReference type="NCBI Taxonomy" id="67350"/>
    <lineage>
        <taxon>Bacteria</taxon>
        <taxon>Bacillati</taxon>
        <taxon>Actinomycetota</taxon>
        <taxon>Actinomycetes</taxon>
        <taxon>Kitasatosporales</taxon>
        <taxon>Streptomycetaceae</taxon>
        <taxon>Streptomyces</taxon>
        <taxon>Streptomyces aurantiacus group</taxon>
    </lineage>
</organism>
<proteinExistence type="predicted"/>